<evidence type="ECO:0000313" key="2">
    <source>
        <dbReference type="Proteomes" id="UP000324897"/>
    </source>
</evidence>
<dbReference type="PANTHER" id="PTHR33063:SF16">
    <property type="entry name" value="OS02G0241300 PROTEIN"/>
    <property type="match status" value="1"/>
</dbReference>
<accession>A0A5J9WEF7</accession>
<dbReference type="OrthoDB" id="1270396at2759"/>
<name>A0A5J9WEF7_9POAL</name>
<comment type="caution">
    <text evidence="1">The sequence shown here is derived from an EMBL/GenBank/DDBJ whole genome shotgun (WGS) entry which is preliminary data.</text>
</comment>
<keyword evidence="2" id="KW-1185">Reference proteome</keyword>
<dbReference type="PANTHER" id="PTHR33063">
    <property type="entry name" value="OS02G0583500 PROTEIN"/>
    <property type="match status" value="1"/>
</dbReference>
<protein>
    <submittedName>
        <fullName evidence="1">Uncharacterized protein</fullName>
    </submittedName>
</protein>
<proteinExistence type="predicted"/>
<dbReference type="AlphaFoldDB" id="A0A5J9WEF7"/>
<dbReference type="EMBL" id="RWGY01000004">
    <property type="protein sequence ID" value="TVU46679.1"/>
    <property type="molecule type" value="Genomic_DNA"/>
</dbReference>
<organism evidence="1 2">
    <name type="scientific">Eragrostis curvula</name>
    <name type="common">weeping love grass</name>
    <dbReference type="NCBI Taxonomy" id="38414"/>
    <lineage>
        <taxon>Eukaryota</taxon>
        <taxon>Viridiplantae</taxon>
        <taxon>Streptophyta</taxon>
        <taxon>Embryophyta</taxon>
        <taxon>Tracheophyta</taxon>
        <taxon>Spermatophyta</taxon>
        <taxon>Magnoliopsida</taxon>
        <taxon>Liliopsida</taxon>
        <taxon>Poales</taxon>
        <taxon>Poaceae</taxon>
        <taxon>PACMAD clade</taxon>
        <taxon>Chloridoideae</taxon>
        <taxon>Eragrostideae</taxon>
        <taxon>Eragrostidinae</taxon>
        <taxon>Eragrostis</taxon>
    </lineage>
</organism>
<reference evidence="1 2" key="1">
    <citation type="journal article" date="2019" name="Sci. Rep.">
        <title>A high-quality genome of Eragrostis curvula grass provides insights into Poaceae evolution and supports new strategies to enhance forage quality.</title>
        <authorList>
            <person name="Carballo J."/>
            <person name="Santos B.A.C.M."/>
            <person name="Zappacosta D."/>
            <person name="Garbus I."/>
            <person name="Selva J.P."/>
            <person name="Gallo C.A."/>
            <person name="Diaz A."/>
            <person name="Albertini E."/>
            <person name="Caccamo M."/>
            <person name="Echenique V."/>
        </authorList>
    </citation>
    <scope>NUCLEOTIDE SEQUENCE [LARGE SCALE GENOMIC DNA]</scope>
    <source>
        <strain evidence="2">cv. Victoria</strain>
        <tissue evidence="1">Leaf</tissue>
    </source>
</reference>
<sequence>MKRPVIPIQAAKFAAEGGMVLRQHILVLPNWKEYKKDPSYYMCGYIVKVVGNFCIDTTNKTVKDACVDMLKSDTSQLRYRLKKKYFDGVPTNKVTTTSPVSSMTDEQWGTTGENVVKPKAQGMPGLQTTSFKMCLVNKHSCEKIKFNHRTSRLQVLHCTSPCLER</sequence>
<gene>
    <name evidence="1" type="ORF">EJB05_06229</name>
</gene>
<dbReference type="Gramene" id="TVU46679">
    <property type="protein sequence ID" value="TVU46679"/>
    <property type="gene ID" value="EJB05_06229"/>
</dbReference>
<dbReference type="Proteomes" id="UP000324897">
    <property type="component" value="Chromosome 5"/>
</dbReference>
<evidence type="ECO:0000313" key="1">
    <source>
        <dbReference type="EMBL" id="TVU46679.1"/>
    </source>
</evidence>